<comment type="caution">
    <text evidence="2">The sequence shown here is derived from an EMBL/GenBank/DDBJ whole genome shotgun (WGS) entry which is preliminary data.</text>
</comment>
<evidence type="ECO:0000256" key="1">
    <source>
        <dbReference type="SAM" id="SignalP"/>
    </source>
</evidence>
<protein>
    <recommendedName>
        <fullName evidence="4">Secreted protein</fullName>
    </recommendedName>
</protein>
<dbReference type="Proteomes" id="UP001367508">
    <property type="component" value="Unassembled WGS sequence"/>
</dbReference>
<gene>
    <name evidence="2" type="ORF">VNO77_02230</name>
</gene>
<dbReference type="EMBL" id="JAYMYQ010000001">
    <property type="protein sequence ID" value="KAK7360247.1"/>
    <property type="molecule type" value="Genomic_DNA"/>
</dbReference>
<name>A0AAN9MXV8_CANGL</name>
<sequence>MFPFYSPLLCVIVGLGAVVRPNTIGSDVFTKSSEAVQANGWCGGSGRWGKSIPSSATMVYLLQGFREEMAEVSLRDLHPCQR</sequence>
<dbReference type="AlphaFoldDB" id="A0AAN9MXV8"/>
<keyword evidence="3" id="KW-1185">Reference proteome</keyword>
<evidence type="ECO:0000313" key="3">
    <source>
        <dbReference type="Proteomes" id="UP001367508"/>
    </source>
</evidence>
<feature type="chain" id="PRO_5042874113" description="Secreted protein" evidence="1">
    <location>
        <begin position="26"/>
        <end position="82"/>
    </location>
</feature>
<feature type="signal peptide" evidence="1">
    <location>
        <begin position="1"/>
        <end position="25"/>
    </location>
</feature>
<reference evidence="2 3" key="1">
    <citation type="submission" date="2024-01" db="EMBL/GenBank/DDBJ databases">
        <title>The genomes of 5 underutilized Papilionoideae crops provide insights into root nodulation and disease resistanc.</title>
        <authorList>
            <person name="Jiang F."/>
        </authorList>
    </citation>
    <scope>NUCLEOTIDE SEQUENCE [LARGE SCALE GENOMIC DNA]</scope>
    <source>
        <strain evidence="2">LVBAO_FW01</strain>
        <tissue evidence="2">Leaves</tissue>
    </source>
</reference>
<organism evidence="2 3">
    <name type="scientific">Canavalia gladiata</name>
    <name type="common">Sword bean</name>
    <name type="synonym">Dolichos gladiatus</name>
    <dbReference type="NCBI Taxonomy" id="3824"/>
    <lineage>
        <taxon>Eukaryota</taxon>
        <taxon>Viridiplantae</taxon>
        <taxon>Streptophyta</taxon>
        <taxon>Embryophyta</taxon>
        <taxon>Tracheophyta</taxon>
        <taxon>Spermatophyta</taxon>
        <taxon>Magnoliopsida</taxon>
        <taxon>eudicotyledons</taxon>
        <taxon>Gunneridae</taxon>
        <taxon>Pentapetalae</taxon>
        <taxon>rosids</taxon>
        <taxon>fabids</taxon>
        <taxon>Fabales</taxon>
        <taxon>Fabaceae</taxon>
        <taxon>Papilionoideae</taxon>
        <taxon>50 kb inversion clade</taxon>
        <taxon>NPAAA clade</taxon>
        <taxon>indigoferoid/millettioid clade</taxon>
        <taxon>Phaseoleae</taxon>
        <taxon>Canavalia</taxon>
    </lineage>
</organism>
<keyword evidence="1" id="KW-0732">Signal</keyword>
<evidence type="ECO:0008006" key="4">
    <source>
        <dbReference type="Google" id="ProtNLM"/>
    </source>
</evidence>
<accession>A0AAN9MXV8</accession>
<proteinExistence type="predicted"/>
<evidence type="ECO:0000313" key="2">
    <source>
        <dbReference type="EMBL" id="KAK7360247.1"/>
    </source>
</evidence>